<accession>A0A8K0GNA1</accession>
<dbReference type="InterPro" id="IPR027944">
    <property type="entry name" value="SEO_C"/>
</dbReference>
<evidence type="ECO:0000313" key="3">
    <source>
        <dbReference type="Proteomes" id="UP000796880"/>
    </source>
</evidence>
<protein>
    <recommendedName>
        <fullName evidence="1">Sieve element occlusion C-terminal domain-containing protein</fullName>
    </recommendedName>
</protein>
<comment type="caution">
    <text evidence="2">The sequence shown here is derived from an EMBL/GenBank/DDBJ whole genome shotgun (WGS) entry which is preliminary data.</text>
</comment>
<feature type="domain" description="Sieve element occlusion C-terminal" evidence="1">
    <location>
        <begin position="67"/>
        <end position="128"/>
    </location>
</feature>
<gene>
    <name evidence="2" type="ORF">FNV43_RR25886</name>
</gene>
<evidence type="ECO:0000259" key="1">
    <source>
        <dbReference type="Pfam" id="PF14577"/>
    </source>
</evidence>
<evidence type="ECO:0000313" key="2">
    <source>
        <dbReference type="EMBL" id="KAF3431156.1"/>
    </source>
</evidence>
<dbReference type="Proteomes" id="UP000796880">
    <property type="component" value="Unassembled WGS sequence"/>
</dbReference>
<dbReference type="EMBL" id="VOIH02000012">
    <property type="protein sequence ID" value="KAF3431156.1"/>
    <property type="molecule type" value="Genomic_DNA"/>
</dbReference>
<name>A0A8K0GNA1_9ROSA</name>
<dbReference type="AlphaFoldDB" id="A0A8K0GNA1"/>
<dbReference type="Pfam" id="PF14577">
    <property type="entry name" value="SEO_C"/>
    <property type="match status" value="1"/>
</dbReference>
<proteinExistence type="predicted"/>
<keyword evidence="3" id="KW-1185">Reference proteome</keyword>
<sequence length="138" mass="16214">MYWHTVHRPEAVPPVASGYIKHPEYWQFIKKPICVFGHGGDPDERKMNDIVMCSSEDAWCMGCMRSDIKAIIEAEKLGRTIKWGYVRYFWLRIKSMWFSRVQLMEGRMDEIMKTDPTIEGLITMLSLRRPHTTLGCDQ</sequence>
<organism evidence="2 3">
    <name type="scientific">Rhamnella rubrinervis</name>
    <dbReference type="NCBI Taxonomy" id="2594499"/>
    <lineage>
        <taxon>Eukaryota</taxon>
        <taxon>Viridiplantae</taxon>
        <taxon>Streptophyta</taxon>
        <taxon>Embryophyta</taxon>
        <taxon>Tracheophyta</taxon>
        <taxon>Spermatophyta</taxon>
        <taxon>Magnoliopsida</taxon>
        <taxon>eudicotyledons</taxon>
        <taxon>Gunneridae</taxon>
        <taxon>Pentapetalae</taxon>
        <taxon>rosids</taxon>
        <taxon>fabids</taxon>
        <taxon>Rosales</taxon>
        <taxon>Rhamnaceae</taxon>
        <taxon>rhamnoid group</taxon>
        <taxon>Rhamneae</taxon>
        <taxon>Rhamnella</taxon>
    </lineage>
</organism>
<reference evidence="2" key="1">
    <citation type="submission" date="2020-03" db="EMBL/GenBank/DDBJ databases">
        <title>A high-quality chromosome-level genome assembly of a woody plant with both climbing and erect habits, Rhamnella rubrinervis.</title>
        <authorList>
            <person name="Lu Z."/>
            <person name="Yang Y."/>
            <person name="Zhu X."/>
            <person name="Sun Y."/>
        </authorList>
    </citation>
    <scope>NUCLEOTIDE SEQUENCE</scope>
    <source>
        <strain evidence="2">BYM</strain>
        <tissue evidence="2">Leaf</tissue>
    </source>
</reference>